<evidence type="ECO:0000256" key="7">
    <source>
        <dbReference type="ARBA" id="ARBA00047899"/>
    </source>
</evidence>
<dbReference type="GO" id="GO:0005737">
    <property type="term" value="C:cytoplasm"/>
    <property type="evidence" value="ECO:0007669"/>
    <property type="project" value="TreeGrafter"/>
</dbReference>
<accession>A0A0R3TU47</accession>
<dbReference type="EC" id="2.7.11.1" evidence="1"/>
<gene>
    <name evidence="10" type="ORF">HNAJ_LOCUS11253</name>
</gene>
<dbReference type="Proteomes" id="UP000278807">
    <property type="component" value="Unassembled WGS sequence"/>
</dbReference>
<dbReference type="STRING" id="102285.A0A0R3TU47"/>
<keyword evidence="5" id="KW-0418">Kinase</keyword>
<dbReference type="Gene3D" id="1.10.510.10">
    <property type="entry name" value="Transferase(Phosphotransferase) domain 1"/>
    <property type="match status" value="1"/>
</dbReference>
<evidence type="ECO:0000313" key="11">
    <source>
        <dbReference type="Proteomes" id="UP000278807"/>
    </source>
</evidence>
<evidence type="ECO:0000313" key="12">
    <source>
        <dbReference type="WBParaSite" id="HNAJ_0001126301-mRNA-1"/>
    </source>
</evidence>
<dbReference type="InterPro" id="IPR024604">
    <property type="entry name" value="GSG2_C"/>
</dbReference>
<dbReference type="GO" id="GO:0072354">
    <property type="term" value="F:histone H3T3 kinase activity"/>
    <property type="evidence" value="ECO:0007669"/>
    <property type="project" value="TreeGrafter"/>
</dbReference>
<dbReference type="EMBL" id="UZAE01013461">
    <property type="protein sequence ID" value="VDO09953.1"/>
    <property type="molecule type" value="Genomic_DNA"/>
</dbReference>
<dbReference type="SMART" id="SM01331">
    <property type="entry name" value="DUF3635"/>
    <property type="match status" value="1"/>
</dbReference>
<dbReference type="GO" id="GO:0035556">
    <property type="term" value="P:intracellular signal transduction"/>
    <property type="evidence" value="ECO:0007669"/>
    <property type="project" value="TreeGrafter"/>
</dbReference>
<dbReference type="GO" id="GO:0005524">
    <property type="term" value="F:ATP binding"/>
    <property type="evidence" value="ECO:0007669"/>
    <property type="project" value="UniProtKB-KW"/>
</dbReference>
<reference evidence="12" key="1">
    <citation type="submission" date="2017-02" db="UniProtKB">
        <authorList>
            <consortium name="WormBaseParasite"/>
        </authorList>
    </citation>
    <scope>IDENTIFICATION</scope>
</reference>
<evidence type="ECO:0000256" key="6">
    <source>
        <dbReference type="ARBA" id="ARBA00022840"/>
    </source>
</evidence>
<dbReference type="SUPFAM" id="SSF56112">
    <property type="entry name" value="Protein kinase-like (PK-like)"/>
    <property type="match status" value="1"/>
</dbReference>
<evidence type="ECO:0000259" key="9">
    <source>
        <dbReference type="SMART" id="SM01331"/>
    </source>
</evidence>
<evidence type="ECO:0000256" key="2">
    <source>
        <dbReference type="ARBA" id="ARBA00022527"/>
    </source>
</evidence>
<keyword evidence="2" id="KW-0723">Serine/threonine-protein kinase</keyword>
<keyword evidence="4" id="KW-0547">Nucleotide-binding</keyword>
<dbReference type="GO" id="GO:0000278">
    <property type="term" value="P:mitotic cell cycle"/>
    <property type="evidence" value="ECO:0007669"/>
    <property type="project" value="TreeGrafter"/>
</dbReference>
<evidence type="ECO:0000256" key="4">
    <source>
        <dbReference type="ARBA" id="ARBA00022741"/>
    </source>
</evidence>
<dbReference type="GO" id="GO:0005634">
    <property type="term" value="C:nucleus"/>
    <property type="evidence" value="ECO:0007669"/>
    <property type="project" value="TreeGrafter"/>
</dbReference>
<dbReference type="OrthoDB" id="21018at2759"/>
<dbReference type="WBParaSite" id="HNAJ_0001126301-mRNA-1">
    <property type="protein sequence ID" value="HNAJ_0001126301-mRNA-1"/>
    <property type="gene ID" value="HNAJ_0001126301"/>
</dbReference>
<reference evidence="10 11" key="2">
    <citation type="submission" date="2018-11" db="EMBL/GenBank/DDBJ databases">
        <authorList>
            <consortium name="Pathogen Informatics"/>
        </authorList>
    </citation>
    <scope>NUCLEOTIDE SEQUENCE [LARGE SCALE GENOMIC DNA]</scope>
</reference>
<evidence type="ECO:0000313" key="10">
    <source>
        <dbReference type="EMBL" id="VDO09953.1"/>
    </source>
</evidence>
<keyword evidence="3" id="KW-0808">Transferase</keyword>
<evidence type="ECO:0000256" key="5">
    <source>
        <dbReference type="ARBA" id="ARBA00022777"/>
    </source>
</evidence>
<name>A0A0R3TU47_RODNA</name>
<evidence type="ECO:0000256" key="8">
    <source>
        <dbReference type="ARBA" id="ARBA00048679"/>
    </source>
</evidence>
<dbReference type="Pfam" id="PF12330">
    <property type="entry name" value="Haspin_kinase"/>
    <property type="match status" value="1"/>
</dbReference>
<sequence>MPVRIDIPNETEYSCEKEIGCSQGFSKPRVSERSTGRDAILEFVELKDLLKISGQKDFKTFDDVFIEKDALKAFKVIPFRDNYVNGSDVKVPAIASIYNEIVCASKLSKFRGSQNFPKVHNIHLIKGACPQYLCDVYDQYHERCCLIKHFDLDRFPPDQCWIIIESEMYGRSLNAIPPTCPMAALSVFAQTVLAVAVTETRFRFEHRDLHGGNILLQYDAKDACSQRIPSTYFQGQTLRPRNGPLAKIIDFTLSRITDRDTAIYTNVSSYRNLFIGNTRSHAHLYREMRDLLKDDWSAFNPRNNAKWIHHIGERIREIVEKGKYCNYHKNSNAGLIRKQFRELLNKAMTASSAANYAREISTSKILFRA</sequence>
<keyword evidence="11" id="KW-1185">Reference proteome</keyword>
<dbReference type="InterPro" id="IPR011009">
    <property type="entry name" value="Kinase-like_dom_sf"/>
</dbReference>
<dbReference type="AlphaFoldDB" id="A0A0R3TU47"/>
<organism evidence="12">
    <name type="scientific">Rodentolepis nana</name>
    <name type="common">Dwarf tapeworm</name>
    <name type="synonym">Hymenolepis nana</name>
    <dbReference type="NCBI Taxonomy" id="102285"/>
    <lineage>
        <taxon>Eukaryota</taxon>
        <taxon>Metazoa</taxon>
        <taxon>Spiralia</taxon>
        <taxon>Lophotrochozoa</taxon>
        <taxon>Platyhelminthes</taxon>
        <taxon>Cestoda</taxon>
        <taxon>Eucestoda</taxon>
        <taxon>Cyclophyllidea</taxon>
        <taxon>Hymenolepididae</taxon>
        <taxon>Rodentolepis</taxon>
    </lineage>
</organism>
<comment type="catalytic activity">
    <reaction evidence="8">
        <text>L-seryl-[protein] + ATP = O-phospho-L-seryl-[protein] + ADP + H(+)</text>
        <dbReference type="Rhea" id="RHEA:17989"/>
        <dbReference type="Rhea" id="RHEA-COMP:9863"/>
        <dbReference type="Rhea" id="RHEA-COMP:11604"/>
        <dbReference type="ChEBI" id="CHEBI:15378"/>
        <dbReference type="ChEBI" id="CHEBI:29999"/>
        <dbReference type="ChEBI" id="CHEBI:30616"/>
        <dbReference type="ChEBI" id="CHEBI:83421"/>
        <dbReference type="ChEBI" id="CHEBI:456216"/>
        <dbReference type="EC" id="2.7.11.1"/>
    </reaction>
</comment>
<evidence type="ECO:0000256" key="3">
    <source>
        <dbReference type="ARBA" id="ARBA00022679"/>
    </source>
</evidence>
<evidence type="ECO:0000256" key="1">
    <source>
        <dbReference type="ARBA" id="ARBA00012513"/>
    </source>
</evidence>
<dbReference type="Gene3D" id="3.30.200.20">
    <property type="entry name" value="Phosphorylase Kinase, domain 1"/>
    <property type="match status" value="1"/>
</dbReference>
<keyword evidence="6" id="KW-0067">ATP-binding</keyword>
<feature type="domain" description="Serine/threonine-protein kinase haspin C-terminal" evidence="9">
    <location>
        <begin position="271"/>
        <end position="367"/>
    </location>
</feature>
<comment type="catalytic activity">
    <reaction evidence="7">
        <text>L-threonyl-[protein] + ATP = O-phospho-L-threonyl-[protein] + ADP + H(+)</text>
        <dbReference type="Rhea" id="RHEA:46608"/>
        <dbReference type="Rhea" id="RHEA-COMP:11060"/>
        <dbReference type="Rhea" id="RHEA-COMP:11605"/>
        <dbReference type="ChEBI" id="CHEBI:15378"/>
        <dbReference type="ChEBI" id="CHEBI:30013"/>
        <dbReference type="ChEBI" id="CHEBI:30616"/>
        <dbReference type="ChEBI" id="CHEBI:61977"/>
        <dbReference type="ChEBI" id="CHEBI:456216"/>
        <dbReference type="EC" id="2.7.11.1"/>
    </reaction>
</comment>
<dbReference type="PANTHER" id="PTHR24419:SF18">
    <property type="entry name" value="SERINE_THREONINE-PROTEIN KINASE HASPIN"/>
    <property type="match status" value="1"/>
</dbReference>
<proteinExistence type="predicted"/>
<protein>
    <recommendedName>
        <fullName evidence="1">non-specific serine/threonine protein kinase</fullName>
        <ecNumber evidence="1">2.7.11.1</ecNumber>
    </recommendedName>
</protein>
<dbReference type="PANTHER" id="PTHR24419">
    <property type="entry name" value="INTERLEUKIN-1 RECEPTOR-ASSOCIATED KINASE"/>
    <property type="match status" value="1"/>
</dbReference>